<sequence>MAYLDAVNLHTLPAINSTRPPGPEPSSILFCQGPQWTWRYQRNRSLDKLDDRFMYKDQGPPMYRLLGAHYGMYPIPNKTDFHTYARSYHYETRGSTRPDVSNGAVTYPPGPPPPQVAMFDGLTTSPTKSLSPDKGDMAYSRVDTLMVWDKYRYLPGPPPEAQMYQV</sequence>
<evidence type="ECO:0000313" key="2">
    <source>
        <dbReference type="EnsemblMetazoa" id="BGLB030399-PC"/>
    </source>
</evidence>
<accession>A0A2C9LFK6</accession>
<dbReference type="EnsemblMetazoa" id="BGLB030399-RA">
    <property type="protein sequence ID" value="BGLB030399-PA"/>
    <property type="gene ID" value="BGLB030399"/>
</dbReference>
<reference evidence="2" key="2">
    <citation type="submission" date="2013-03" db="EMBL/GenBank/DDBJ databases">
        <title>Sequence assembly of the Biomphalaria glabrata genome version 4.3.</title>
        <authorList>
            <person name="Warren W."/>
            <person name="Wilson R.K."/>
            <person name="Hillier L.W."/>
            <person name="Minx P."/>
        </authorList>
    </citation>
    <scope>NUCLEOTIDE SEQUENCE</scope>
    <source>
        <strain evidence="2">BB02</strain>
    </source>
</reference>
<organism evidence="1 3">
    <name type="scientific">Biomphalaria glabrata</name>
    <name type="common">Bloodfluke planorb</name>
    <name type="synonym">Freshwater snail</name>
    <dbReference type="NCBI Taxonomy" id="6526"/>
    <lineage>
        <taxon>Eukaryota</taxon>
        <taxon>Metazoa</taxon>
        <taxon>Spiralia</taxon>
        <taxon>Lophotrochozoa</taxon>
        <taxon>Mollusca</taxon>
        <taxon>Gastropoda</taxon>
        <taxon>Heterobranchia</taxon>
        <taxon>Euthyneura</taxon>
        <taxon>Panpulmonata</taxon>
        <taxon>Hygrophila</taxon>
        <taxon>Lymnaeoidea</taxon>
        <taxon>Planorbidae</taxon>
        <taxon>Biomphalaria</taxon>
    </lineage>
</organism>
<dbReference type="AlphaFoldDB" id="A0A2C9LFK6"/>
<proteinExistence type="predicted"/>
<dbReference type="VEuPathDB" id="VectorBase:BGLB030399"/>
<reference evidence="2" key="1">
    <citation type="journal article" date="2004" name="J. Parasitol.">
        <title>The mitochondrial genome of Biomphalaria glabrata (Gastropoda: Basommatophora), intermediate host of Schistosoma mansoni.</title>
        <authorList>
            <person name="DeJong R.J."/>
            <person name="Emery A.M."/>
            <person name="Adema C.M."/>
        </authorList>
    </citation>
    <scope>NUCLEOTIDE SEQUENCE</scope>
    <source>
        <strain evidence="2">BB02</strain>
    </source>
</reference>
<name>A0A2C9LFK6_BIOGL</name>
<evidence type="ECO:0000313" key="3">
    <source>
        <dbReference type="Proteomes" id="UP000076420"/>
    </source>
</evidence>
<dbReference type="OrthoDB" id="6038700at2759"/>
<reference evidence="1" key="3">
    <citation type="submission" date="2020-05" db="UniProtKB">
        <authorList>
            <consortium name="EnsemblMetazoa"/>
        </authorList>
    </citation>
    <scope>IDENTIFICATION</scope>
    <source>
        <strain evidence="1">BB02</strain>
    </source>
</reference>
<dbReference type="EnsemblMetazoa" id="BGLB030399-RD">
    <property type="protein sequence ID" value="BGLB030399-PD"/>
    <property type="gene ID" value="BGLB030399"/>
</dbReference>
<protein>
    <submittedName>
        <fullName evidence="1">Uncharacterized protein</fullName>
    </submittedName>
</protein>
<dbReference type="EnsemblMetazoa" id="BGLB030399-RC">
    <property type="protein sequence ID" value="BGLB030399-PC"/>
    <property type="gene ID" value="BGLB030399"/>
</dbReference>
<dbReference type="EnsemblMetazoa" id="BGLB030399-RE">
    <property type="protein sequence ID" value="BGLB030399-PE"/>
    <property type="gene ID" value="BGLB030399"/>
</dbReference>
<gene>
    <name evidence="1" type="primary">106051060</name>
</gene>
<evidence type="ECO:0000313" key="1">
    <source>
        <dbReference type="EnsemblMetazoa" id="BGLB030399-PB"/>
    </source>
</evidence>
<dbReference type="KEGG" id="bgt:106051060"/>
<dbReference type="VEuPathDB" id="VectorBase:BGLAX_041348"/>
<dbReference type="EnsemblMetazoa" id="BGLB030399-RB">
    <property type="protein sequence ID" value="BGLB030399-PB"/>
    <property type="gene ID" value="BGLB030399"/>
</dbReference>
<dbReference type="Proteomes" id="UP000076420">
    <property type="component" value="Unassembled WGS sequence"/>
</dbReference>